<dbReference type="RefSeq" id="WP_376837688.1">
    <property type="nucleotide sequence ID" value="NZ_JBHMAU010000010.1"/>
</dbReference>
<gene>
    <name evidence="1" type="ORF">ACFFN1_00770</name>
</gene>
<protein>
    <submittedName>
        <fullName evidence="1">Uncharacterized protein</fullName>
    </submittedName>
</protein>
<keyword evidence="2" id="KW-1185">Reference proteome</keyword>
<organism evidence="1 2">
    <name type="scientific">Brevibacterium otitidis</name>
    <dbReference type="NCBI Taxonomy" id="53364"/>
    <lineage>
        <taxon>Bacteria</taxon>
        <taxon>Bacillati</taxon>
        <taxon>Actinomycetota</taxon>
        <taxon>Actinomycetes</taxon>
        <taxon>Micrococcales</taxon>
        <taxon>Brevibacteriaceae</taxon>
        <taxon>Brevibacterium</taxon>
    </lineage>
</organism>
<evidence type="ECO:0000313" key="1">
    <source>
        <dbReference type="EMBL" id="MFB9774968.1"/>
    </source>
</evidence>
<sequence>MNVIHEPVWNPEGHPDAWQAIWQYRRKRVLRDARALNLQRDRALLKTITNGPKVRRDGYI</sequence>
<dbReference type="Proteomes" id="UP001589707">
    <property type="component" value="Unassembled WGS sequence"/>
</dbReference>
<name>A0ABV5WXQ6_9MICO</name>
<accession>A0ABV5WXQ6</accession>
<proteinExistence type="predicted"/>
<reference evidence="1 2" key="1">
    <citation type="submission" date="2024-09" db="EMBL/GenBank/DDBJ databases">
        <authorList>
            <person name="Sun Q."/>
            <person name="Mori K."/>
        </authorList>
    </citation>
    <scope>NUCLEOTIDE SEQUENCE [LARGE SCALE GENOMIC DNA]</scope>
    <source>
        <strain evidence="1 2">JCM 11683</strain>
    </source>
</reference>
<dbReference type="EMBL" id="JBHMAU010000010">
    <property type="protein sequence ID" value="MFB9774968.1"/>
    <property type="molecule type" value="Genomic_DNA"/>
</dbReference>
<comment type="caution">
    <text evidence="1">The sequence shown here is derived from an EMBL/GenBank/DDBJ whole genome shotgun (WGS) entry which is preliminary data.</text>
</comment>
<evidence type="ECO:0000313" key="2">
    <source>
        <dbReference type="Proteomes" id="UP001589707"/>
    </source>
</evidence>